<organism evidence="1 2">
    <name type="scientific">Mycobacterium kansasii</name>
    <dbReference type="NCBI Taxonomy" id="1768"/>
    <lineage>
        <taxon>Bacteria</taxon>
        <taxon>Bacillati</taxon>
        <taxon>Actinomycetota</taxon>
        <taxon>Actinomycetes</taxon>
        <taxon>Mycobacteriales</taxon>
        <taxon>Mycobacteriaceae</taxon>
        <taxon>Mycobacterium</taxon>
    </lineage>
</organism>
<dbReference type="Proteomes" id="UP000188532">
    <property type="component" value="Unassembled WGS sequence"/>
</dbReference>
<accession>A0A1V3X275</accession>
<reference evidence="1 2" key="1">
    <citation type="submission" date="2017-02" db="EMBL/GenBank/DDBJ databases">
        <title>Complete genome sequences of Mycobacterium kansasii strains isolated from rhesus macaques.</title>
        <authorList>
            <person name="Panda A."/>
            <person name="Nagaraj S."/>
            <person name="Zhao X."/>
            <person name="Tettelin H."/>
            <person name="Detolla L.J."/>
        </authorList>
    </citation>
    <scope>NUCLEOTIDE SEQUENCE [LARGE SCALE GENOMIC DNA]</scope>
    <source>
        <strain evidence="1 2">11-3469</strain>
    </source>
</reference>
<name>A0A1V3X275_MYCKA</name>
<comment type="caution">
    <text evidence="1">The sequence shown here is derived from an EMBL/GenBank/DDBJ whole genome shotgun (WGS) entry which is preliminary data.</text>
</comment>
<protein>
    <submittedName>
        <fullName evidence="1">Uncharacterized protein</fullName>
    </submittedName>
</protein>
<evidence type="ECO:0000313" key="2">
    <source>
        <dbReference type="Proteomes" id="UP000188532"/>
    </source>
</evidence>
<dbReference type="EMBL" id="MVBN01000005">
    <property type="protein sequence ID" value="OOK73178.1"/>
    <property type="molecule type" value="Genomic_DNA"/>
</dbReference>
<evidence type="ECO:0000313" key="1">
    <source>
        <dbReference type="EMBL" id="OOK73178.1"/>
    </source>
</evidence>
<dbReference type="AlphaFoldDB" id="A0A1V3X275"/>
<proteinExistence type="predicted"/>
<sequence length="41" mass="4429">MRAQPRLAGQLEHGGLRLRRRSTLAAAARRVLAALGIHRAG</sequence>
<gene>
    <name evidence="1" type="ORF">BZL29_5025</name>
</gene>